<comment type="catalytic activity">
    <reaction evidence="12">
        <text>FMN + ATP + H(+) = FAD + diphosphate</text>
        <dbReference type="Rhea" id="RHEA:17237"/>
        <dbReference type="ChEBI" id="CHEBI:15378"/>
        <dbReference type="ChEBI" id="CHEBI:30616"/>
        <dbReference type="ChEBI" id="CHEBI:33019"/>
        <dbReference type="ChEBI" id="CHEBI:57692"/>
        <dbReference type="ChEBI" id="CHEBI:58210"/>
        <dbReference type="EC" id="2.7.7.2"/>
    </reaction>
</comment>
<sequence>MDVDLHAVLDRAGQADRLGRKIAYALQLVDRVLTDLGEHAVAISFNGGKDCTALLHLYAALLLARHTNIPLPTPQDLTTEDPDPLDRRTPSPCPEVPIDGPPTTPPPISFNPVDVLTSIPQASSSSTASQKLSFQTKAKNSGEHRATHHIPSADRSHSLPYDPIRSIYITSPNPFPQLETFVLDCTERYGMDLYRFGGGMKGALCSYLDCQGGKGVKGVLMGTRKGDPNGDVAELAPTDPSWPSILRIHPLLHWSYADIWDFLLELKVPYCELYDQGYTSLGSKHNTLPNPLLEVDRGWEPAWKRGYNIPISPSPFSRPQTSWSRLTLFHGALGHVLNVPIEEQIHVQNQ</sequence>
<evidence type="ECO:0000256" key="11">
    <source>
        <dbReference type="ARBA" id="ARBA00031871"/>
    </source>
</evidence>
<dbReference type="InParanoid" id="A0A4Q1BFI4"/>
<keyword evidence="16" id="KW-1185">Reference proteome</keyword>
<feature type="region of interest" description="Disordered" evidence="13">
    <location>
        <begin position="70"/>
        <end position="108"/>
    </location>
</feature>
<feature type="compositionally biased region" description="Basic and acidic residues" evidence="13">
    <location>
        <begin position="140"/>
        <end position="156"/>
    </location>
</feature>
<evidence type="ECO:0000256" key="6">
    <source>
        <dbReference type="ARBA" id="ARBA00022695"/>
    </source>
</evidence>
<dbReference type="STRING" id="5217.A0A4Q1BFI4"/>
<evidence type="ECO:0000256" key="12">
    <source>
        <dbReference type="ARBA" id="ARBA00049494"/>
    </source>
</evidence>
<evidence type="ECO:0000256" key="13">
    <source>
        <dbReference type="SAM" id="MobiDB-lite"/>
    </source>
</evidence>
<keyword evidence="4" id="KW-0288">FMN</keyword>
<reference evidence="15 16" key="1">
    <citation type="submission" date="2016-06" db="EMBL/GenBank/DDBJ databases">
        <title>Evolution of pathogenesis and genome organization in the Tremellales.</title>
        <authorList>
            <person name="Cuomo C."/>
            <person name="Litvintseva A."/>
            <person name="Heitman J."/>
            <person name="Chen Y."/>
            <person name="Sun S."/>
            <person name="Springer D."/>
            <person name="Dromer F."/>
            <person name="Young S."/>
            <person name="Zeng Q."/>
            <person name="Chapman S."/>
            <person name="Gujja S."/>
            <person name="Saif S."/>
            <person name="Birren B."/>
        </authorList>
    </citation>
    <scope>NUCLEOTIDE SEQUENCE [LARGE SCALE GENOMIC DNA]</scope>
    <source>
        <strain evidence="15 16">ATCC 28783</strain>
    </source>
</reference>
<name>A0A4Q1BFI4_TREME</name>
<dbReference type="PANTHER" id="PTHR23293">
    <property type="entry name" value="FAD SYNTHETASE-RELATED FMN ADENYLYLTRANSFERASE"/>
    <property type="match status" value="1"/>
</dbReference>
<dbReference type="CDD" id="cd23948">
    <property type="entry name" value="FAD_synthase"/>
    <property type="match status" value="1"/>
</dbReference>
<evidence type="ECO:0000256" key="10">
    <source>
        <dbReference type="ARBA" id="ARBA00031145"/>
    </source>
</evidence>
<evidence type="ECO:0000256" key="9">
    <source>
        <dbReference type="ARBA" id="ARBA00022840"/>
    </source>
</evidence>
<dbReference type="OrthoDB" id="270728at2759"/>
<evidence type="ECO:0000256" key="4">
    <source>
        <dbReference type="ARBA" id="ARBA00022643"/>
    </source>
</evidence>
<organism evidence="15 16">
    <name type="scientific">Tremella mesenterica</name>
    <name type="common">Jelly fungus</name>
    <dbReference type="NCBI Taxonomy" id="5217"/>
    <lineage>
        <taxon>Eukaryota</taxon>
        <taxon>Fungi</taxon>
        <taxon>Dikarya</taxon>
        <taxon>Basidiomycota</taxon>
        <taxon>Agaricomycotina</taxon>
        <taxon>Tremellomycetes</taxon>
        <taxon>Tremellales</taxon>
        <taxon>Tremellaceae</taxon>
        <taxon>Tremella</taxon>
    </lineage>
</organism>
<evidence type="ECO:0000256" key="7">
    <source>
        <dbReference type="ARBA" id="ARBA00022741"/>
    </source>
</evidence>
<feature type="compositionally biased region" description="Low complexity" evidence="13">
    <location>
        <begin position="121"/>
        <end position="133"/>
    </location>
</feature>
<keyword evidence="8" id="KW-0274">FAD</keyword>
<dbReference type="GO" id="GO:0005524">
    <property type="term" value="F:ATP binding"/>
    <property type="evidence" value="ECO:0007669"/>
    <property type="project" value="UniProtKB-KW"/>
</dbReference>
<evidence type="ECO:0000259" key="14">
    <source>
        <dbReference type="Pfam" id="PF01507"/>
    </source>
</evidence>
<dbReference type="Pfam" id="PF01507">
    <property type="entry name" value="PAPS_reduct"/>
    <property type="match status" value="1"/>
</dbReference>
<evidence type="ECO:0000256" key="3">
    <source>
        <dbReference type="ARBA" id="ARBA00022630"/>
    </source>
</evidence>
<dbReference type="Gene3D" id="3.40.50.620">
    <property type="entry name" value="HUPs"/>
    <property type="match status" value="2"/>
</dbReference>
<dbReference type="EC" id="2.7.7.2" evidence="2"/>
<evidence type="ECO:0000313" key="15">
    <source>
        <dbReference type="EMBL" id="RXK36665.1"/>
    </source>
</evidence>
<dbReference type="EMBL" id="SDIL01000090">
    <property type="protein sequence ID" value="RXK36665.1"/>
    <property type="molecule type" value="Genomic_DNA"/>
</dbReference>
<comment type="caution">
    <text evidence="15">The sequence shown here is derived from an EMBL/GenBank/DDBJ whole genome shotgun (WGS) entry which is preliminary data.</text>
</comment>
<keyword evidence="6" id="KW-0548">Nucleotidyltransferase</keyword>
<gene>
    <name evidence="15" type="ORF">M231_06052</name>
</gene>
<feature type="region of interest" description="Disordered" evidence="13">
    <location>
        <begin position="121"/>
        <end position="156"/>
    </location>
</feature>
<evidence type="ECO:0000256" key="5">
    <source>
        <dbReference type="ARBA" id="ARBA00022679"/>
    </source>
</evidence>
<comment type="pathway">
    <text evidence="1">Cofactor biosynthesis; FAD biosynthesis; FAD from FMN: step 1/1.</text>
</comment>
<dbReference type="InterPro" id="IPR014729">
    <property type="entry name" value="Rossmann-like_a/b/a_fold"/>
</dbReference>
<keyword evidence="7" id="KW-0547">Nucleotide-binding</keyword>
<dbReference type="Proteomes" id="UP000289152">
    <property type="component" value="Unassembled WGS sequence"/>
</dbReference>
<dbReference type="GO" id="GO:0003919">
    <property type="term" value="F:FMN adenylyltransferase activity"/>
    <property type="evidence" value="ECO:0007669"/>
    <property type="project" value="UniProtKB-EC"/>
</dbReference>
<feature type="compositionally biased region" description="Pro residues" evidence="13">
    <location>
        <begin position="91"/>
        <end position="108"/>
    </location>
</feature>
<evidence type="ECO:0000256" key="2">
    <source>
        <dbReference type="ARBA" id="ARBA00012393"/>
    </source>
</evidence>
<protein>
    <recommendedName>
        <fullName evidence="2">FAD synthase</fullName>
        <ecNumber evidence="2">2.7.7.2</ecNumber>
    </recommendedName>
    <alternativeName>
        <fullName evidence="10">FAD pyrophosphorylase</fullName>
    </alternativeName>
    <alternativeName>
        <fullName evidence="11">FMN adenylyltransferase</fullName>
    </alternativeName>
</protein>
<keyword evidence="9" id="KW-0067">ATP-binding</keyword>
<dbReference type="VEuPathDB" id="FungiDB:TREMEDRAFT_25020"/>
<keyword evidence="3" id="KW-0285">Flavoprotein</keyword>
<dbReference type="SUPFAM" id="SSF52402">
    <property type="entry name" value="Adenine nucleotide alpha hydrolases-like"/>
    <property type="match status" value="2"/>
</dbReference>
<keyword evidence="5" id="KW-0808">Transferase</keyword>
<feature type="domain" description="Phosphoadenosine phosphosulphate reductase" evidence="14">
    <location>
        <begin position="219"/>
        <end position="289"/>
    </location>
</feature>
<accession>A0A4Q1BFI4</accession>
<evidence type="ECO:0000256" key="8">
    <source>
        <dbReference type="ARBA" id="ARBA00022827"/>
    </source>
</evidence>
<dbReference type="GO" id="GO:0006747">
    <property type="term" value="P:FAD biosynthetic process"/>
    <property type="evidence" value="ECO:0007669"/>
    <property type="project" value="TreeGrafter"/>
</dbReference>
<dbReference type="PANTHER" id="PTHR23293:SF9">
    <property type="entry name" value="FAD SYNTHASE"/>
    <property type="match status" value="1"/>
</dbReference>
<evidence type="ECO:0000313" key="16">
    <source>
        <dbReference type="Proteomes" id="UP000289152"/>
    </source>
</evidence>
<dbReference type="AlphaFoldDB" id="A0A4Q1BFI4"/>
<dbReference type="InterPro" id="IPR002500">
    <property type="entry name" value="PAPS_reduct_dom"/>
</dbReference>
<proteinExistence type="predicted"/>
<evidence type="ECO:0000256" key="1">
    <source>
        <dbReference type="ARBA" id="ARBA00004726"/>
    </source>
</evidence>